<evidence type="ECO:0000313" key="3">
    <source>
        <dbReference type="Proteomes" id="UP000176269"/>
    </source>
</evidence>
<dbReference type="GO" id="GO:0004553">
    <property type="term" value="F:hydrolase activity, hydrolyzing O-glycosyl compounds"/>
    <property type="evidence" value="ECO:0007669"/>
    <property type="project" value="InterPro"/>
</dbReference>
<dbReference type="InterPro" id="IPR036439">
    <property type="entry name" value="Dockerin_dom_sf"/>
</dbReference>
<reference evidence="2 3" key="1">
    <citation type="journal article" date="2016" name="Nat. Commun.">
        <title>Thousands of microbial genomes shed light on interconnected biogeochemical processes in an aquifer system.</title>
        <authorList>
            <person name="Anantharaman K."/>
            <person name="Brown C.T."/>
            <person name="Hug L.A."/>
            <person name="Sharon I."/>
            <person name="Castelle C.J."/>
            <person name="Probst A.J."/>
            <person name="Thomas B.C."/>
            <person name="Singh A."/>
            <person name="Wilkins M.J."/>
            <person name="Karaoz U."/>
            <person name="Brodie E.L."/>
            <person name="Williams K.H."/>
            <person name="Hubbard S.S."/>
            <person name="Banfield J.F."/>
        </authorList>
    </citation>
    <scope>NUCLEOTIDE SEQUENCE [LARGE SCALE GENOMIC DNA]</scope>
</reference>
<dbReference type="GO" id="GO:0000272">
    <property type="term" value="P:polysaccharide catabolic process"/>
    <property type="evidence" value="ECO:0007669"/>
    <property type="project" value="InterPro"/>
</dbReference>
<dbReference type="InterPro" id="IPR018247">
    <property type="entry name" value="EF_Hand_1_Ca_BS"/>
</dbReference>
<feature type="domain" description="Dockerin" evidence="1">
    <location>
        <begin position="203"/>
        <end position="258"/>
    </location>
</feature>
<protein>
    <recommendedName>
        <fullName evidence="1">Dockerin domain-containing protein</fullName>
    </recommendedName>
</protein>
<dbReference type="PROSITE" id="PS00018">
    <property type="entry name" value="EF_HAND_1"/>
    <property type="match status" value="2"/>
</dbReference>
<dbReference type="Gene3D" id="1.10.1330.10">
    <property type="entry name" value="Dockerin domain"/>
    <property type="match status" value="1"/>
</dbReference>
<dbReference type="AlphaFoldDB" id="A0A1F7JUA7"/>
<proteinExistence type="predicted"/>
<dbReference type="InterPro" id="IPR016134">
    <property type="entry name" value="Dockerin_dom"/>
</dbReference>
<dbReference type="Proteomes" id="UP000176269">
    <property type="component" value="Unassembled WGS sequence"/>
</dbReference>
<dbReference type="SUPFAM" id="SSF63446">
    <property type="entry name" value="Type I dockerin domain"/>
    <property type="match status" value="1"/>
</dbReference>
<gene>
    <name evidence="2" type="ORF">A3I56_00160</name>
</gene>
<accession>A0A1F7JUA7</accession>
<dbReference type="EMBL" id="MGBC01000049">
    <property type="protein sequence ID" value="OGK59191.1"/>
    <property type="molecule type" value="Genomic_DNA"/>
</dbReference>
<evidence type="ECO:0000259" key="1">
    <source>
        <dbReference type="PROSITE" id="PS51766"/>
    </source>
</evidence>
<dbReference type="CDD" id="cd14254">
    <property type="entry name" value="Dockerin_II"/>
    <property type="match status" value="1"/>
</dbReference>
<dbReference type="PROSITE" id="PS51766">
    <property type="entry name" value="DOCKERIN"/>
    <property type="match status" value="1"/>
</dbReference>
<organism evidence="2 3">
    <name type="scientific">Candidatus Roizmanbacteria bacterium RIFCSPLOWO2_02_FULL_43_10</name>
    <dbReference type="NCBI Taxonomy" id="1802078"/>
    <lineage>
        <taxon>Bacteria</taxon>
        <taxon>Candidatus Roizmaniibacteriota</taxon>
    </lineage>
</organism>
<comment type="caution">
    <text evidence="2">The sequence shown here is derived from an EMBL/GenBank/DDBJ whole genome shotgun (WGS) entry which is preliminary data.</text>
</comment>
<dbReference type="Pfam" id="PF00404">
    <property type="entry name" value="Dockerin_1"/>
    <property type="match status" value="1"/>
</dbReference>
<name>A0A1F7JUA7_9BACT</name>
<evidence type="ECO:0000313" key="2">
    <source>
        <dbReference type="EMBL" id="OGK59191.1"/>
    </source>
</evidence>
<dbReference type="InterPro" id="IPR002105">
    <property type="entry name" value="Dockerin_1_rpt"/>
</dbReference>
<sequence>MHAHTKLLGSLLFLIAVLTGVVAYFIVKTPLKTSSQAAEDQVCGMSLNISTQEERTDGRVVPLSFAAHRELDPIKWGFSDTINRPPYTELPIITHFDDQQTARYSTFVGELSFVPFPKQSQIYPSEQNADVQLAFQDDVYDIVRREIRRCSLIGSSKWLCAEPQTDTRIVRIPVRCGMDLDFGWVVKKRSESVSRVHELSGSVPNISPDINGDGVVNVLDLSIVIGAYGSNDPQADLNKDGRVNGLDYSVLVQLVITS</sequence>